<sequence>MELIDAGIFASPDGKANYSEHLRVPAMSLGTYSIPAGATDPQQPHTEDEIYVVVSGKSSFTSGGRCVTVGPGTTLFVPAHEEHRFHDVTEDLTVLVFFAPAEGSLGTKG</sequence>
<comment type="caution">
    <text evidence="2">The sequence shown here is derived from an EMBL/GenBank/DDBJ whole genome shotgun (WGS) entry which is preliminary data.</text>
</comment>
<protein>
    <recommendedName>
        <fullName evidence="1">Cupin type-2 domain-containing protein</fullName>
    </recommendedName>
</protein>
<dbReference type="RefSeq" id="WP_204026874.1">
    <property type="nucleotide sequence ID" value="NZ_BOOW01000022.1"/>
</dbReference>
<evidence type="ECO:0000313" key="2">
    <source>
        <dbReference type="EMBL" id="GII93439.1"/>
    </source>
</evidence>
<organism evidence="2 3">
    <name type="scientific">Sinosporangium siamense</name>
    <dbReference type="NCBI Taxonomy" id="1367973"/>
    <lineage>
        <taxon>Bacteria</taxon>
        <taxon>Bacillati</taxon>
        <taxon>Actinomycetota</taxon>
        <taxon>Actinomycetes</taxon>
        <taxon>Streptosporangiales</taxon>
        <taxon>Streptosporangiaceae</taxon>
        <taxon>Sinosporangium</taxon>
    </lineage>
</organism>
<proteinExistence type="predicted"/>
<evidence type="ECO:0000259" key="1">
    <source>
        <dbReference type="Pfam" id="PF07883"/>
    </source>
</evidence>
<dbReference type="Gene3D" id="2.60.120.10">
    <property type="entry name" value="Jelly Rolls"/>
    <property type="match status" value="1"/>
</dbReference>
<dbReference type="InterPro" id="IPR014710">
    <property type="entry name" value="RmlC-like_jellyroll"/>
</dbReference>
<dbReference type="InterPro" id="IPR013096">
    <property type="entry name" value="Cupin_2"/>
</dbReference>
<feature type="domain" description="Cupin type-2" evidence="1">
    <location>
        <begin position="32"/>
        <end position="96"/>
    </location>
</feature>
<dbReference type="Proteomes" id="UP000606172">
    <property type="component" value="Unassembled WGS sequence"/>
</dbReference>
<evidence type="ECO:0000313" key="3">
    <source>
        <dbReference type="Proteomes" id="UP000606172"/>
    </source>
</evidence>
<accession>A0A919VCT0</accession>
<dbReference type="SUPFAM" id="SSF51182">
    <property type="entry name" value="RmlC-like cupins"/>
    <property type="match status" value="1"/>
</dbReference>
<reference evidence="2" key="1">
    <citation type="submission" date="2021-01" db="EMBL/GenBank/DDBJ databases">
        <title>Whole genome shotgun sequence of Sinosporangium siamense NBRC 109515.</title>
        <authorList>
            <person name="Komaki H."/>
            <person name="Tamura T."/>
        </authorList>
    </citation>
    <scope>NUCLEOTIDE SEQUENCE</scope>
    <source>
        <strain evidence="2">NBRC 109515</strain>
    </source>
</reference>
<gene>
    <name evidence="2" type="ORF">Ssi02_36700</name>
</gene>
<dbReference type="Pfam" id="PF07883">
    <property type="entry name" value="Cupin_2"/>
    <property type="match status" value="1"/>
</dbReference>
<keyword evidence="3" id="KW-1185">Reference proteome</keyword>
<dbReference type="InterPro" id="IPR011051">
    <property type="entry name" value="RmlC_Cupin_sf"/>
</dbReference>
<dbReference type="EMBL" id="BOOW01000022">
    <property type="protein sequence ID" value="GII93439.1"/>
    <property type="molecule type" value="Genomic_DNA"/>
</dbReference>
<dbReference type="AlphaFoldDB" id="A0A919VCT0"/>
<name>A0A919VCT0_9ACTN</name>